<evidence type="ECO:0000313" key="1">
    <source>
        <dbReference type="EMBL" id="MVM34246.1"/>
    </source>
</evidence>
<dbReference type="EMBL" id="WPIN01000015">
    <property type="protein sequence ID" value="MVM34246.1"/>
    <property type="molecule type" value="Genomic_DNA"/>
</dbReference>
<dbReference type="AlphaFoldDB" id="A0A7K1SKZ3"/>
<reference evidence="1 2" key="1">
    <citation type="submission" date="2019-12" db="EMBL/GenBank/DDBJ databases">
        <title>Spirosoma sp. HMF4905 genome sequencing and assembly.</title>
        <authorList>
            <person name="Kang H."/>
            <person name="Cha I."/>
            <person name="Kim H."/>
            <person name="Joh K."/>
        </authorList>
    </citation>
    <scope>NUCLEOTIDE SEQUENCE [LARGE SCALE GENOMIC DNA]</scope>
    <source>
        <strain evidence="1 2">HMF4905</strain>
    </source>
</reference>
<comment type="caution">
    <text evidence="1">The sequence shown here is derived from an EMBL/GenBank/DDBJ whole genome shotgun (WGS) entry which is preliminary data.</text>
</comment>
<accession>A0A7K1SKZ3</accession>
<keyword evidence="2" id="KW-1185">Reference proteome</keyword>
<name>A0A7K1SKZ3_9BACT</name>
<organism evidence="1 2">
    <name type="scientific">Spirosoma arboris</name>
    <dbReference type="NCBI Taxonomy" id="2682092"/>
    <lineage>
        <taxon>Bacteria</taxon>
        <taxon>Pseudomonadati</taxon>
        <taxon>Bacteroidota</taxon>
        <taxon>Cytophagia</taxon>
        <taxon>Cytophagales</taxon>
        <taxon>Cytophagaceae</taxon>
        <taxon>Spirosoma</taxon>
    </lineage>
</organism>
<dbReference type="RefSeq" id="WP_157589074.1">
    <property type="nucleotide sequence ID" value="NZ_WPIN01000015.1"/>
</dbReference>
<gene>
    <name evidence="1" type="ORF">GO755_29720</name>
</gene>
<evidence type="ECO:0000313" key="2">
    <source>
        <dbReference type="Proteomes" id="UP000436006"/>
    </source>
</evidence>
<proteinExistence type="predicted"/>
<dbReference type="Proteomes" id="UP000436006">
    <property type="component" value="Unassembled WGS sequence"/>
</dbReference>
<protein>
    <submittedName>
        <fullName evidence="1">Uncharacterized protein</fullName>
    </submittedName>
</protein>
<sequence>MKKKGIWGFPEEQQPGGQAGALQLYAEFPRNQQAETLQVVRVQKSPWFIIIWEKLTDKVPRPKRVNIWCCYSRTIVFYKKPWTEDGKGEFQRWLMIDHVLRCDDVVEFEGERFEVGTGQVQWHQGAWYICMWARRKQKEL</sequence>